<dbReference type="FunFam" id="3.90.1410.10:FF:000007">
    <property type="entry name" value="Ribosomal lysine N-methyltransferase 4"/>
    <property type="match status" value="1"/>
</dbReference>
<dbReference type="Gene3D" id="3.90.1410.10">
    <property type="entry name" value="set domain protein methyltransferase, domain 1"/>
    <property type="match status" value="1"/>
</dbReference>
<evidence type="ECO:0000259" key="5">
    <source>
        <dbReference type="PROSITE" id="PS50280"/>
    </source>
</evidence>
<dbReference type="InterPro" id="IPR036464">
    <property type="entry name" value="Rubisco_LSMT_subst-bd_sf"/>
</dbReference>
<evidence type="ECO:0000313" key="7">
    <source>
        <dbReference type="Proteomes" id="UP000053831"/>
    </source>
</evidence>
<dbReference type="SUPFAM" id="SSF82199">
    <property type="entry name" value="SET domain"/>
    <property type="match status" value="1"/>
</dbReference>
<feature type="domain" description="SET" evidence="5">
    <location>
        <begin position="37"/>
        <end position="289"/>
    </location>
</feature>
<accession>A0A0M9VRT6</accession>
<dbReference type="GO" id="GO:0032259">
    <property type="term" value="P:methylation"/>
    <property type="evidence" value="ECO:0007669"/>
    <property type="project" value="UniProtKB-KW"/>
</dbReference>
<keyword evidence="7" id="KW-1185">Reference proteome</keyword>
<dbReference type="InterPro" id="IPR015353">
    <property type="entry name" value="Rubisco_LSMT_subst-bd"/>
</dbReference>
<evidence type="ECO:0000256" key="3">
    <source>
        <dbReference type="ARBA" id="ARBA00022691"/>
    </source>
</evidence>
<evidence type="ECO:0000256" key="2">
    <source>
        <dbReference type="ARBA" id="ARBA00022679"/>
    </source>
</evidence>
<dbReference type="Pfam" id="PF00856">
    <property type="entry name" value="SET"/>
    <property type="match status" value="1"/>
</dbReference>
<keyword evidence="2 6" id="KW-0808">Transferase</keyword>
<evidence type="ECO:0000256" key="4">
    <source>
        <dbReference type="SAM" id="MobiDB-lite"/>
    </source>
</evidence>
<sequence length="497" mass="56074">MRLSPASIRANPPTTSDEDAHFHAQTDEFFKWFIGFPGTTFSDSLNIVDLRSRNAGRGIMATQDVPADTVLFTIPRSMILNPDTFALREPQGKILRAFKDEHGGPEGQPSPWPLMIMILMSEFFQDQRSRFLPYIEVLPGAFETPMFWTEEELAQLQASPTRSKIGKDAAEHMFREKIVPFIRKHEHGFEGSERWSDEELVSLAHRMGSTLMSYAFDFDRDAEPERDEDEEWEEDAEHEAQSTMGMVPMADILNADAEFNAHVVHEPDCLTVTSVRTIKAGEEVLNYYGPHPNSELLRRYGYVTPKHSRYDVVELPWSTIEAAVSTVLSLSPEQTSKAHEYMASKFEDEGAELEDVFVLERQYDDPNPDGTFPGPACFTGAPEELDEQLKMFLKAVRKTDASPAPEKRKREHVQAAVMLRALEDTEAAYATSAMEDEQLLLAGGRDLPARLGMAVAVRLGEKELIREAREYYYAAVDGDGDVDMDGDEGNHKRARRG</sequence>
<evidence type="ECO:0000313" key="6">
    <source>
        <dbReference type="EMBL" id="KOS16992.1"/>
    </source>
</evidence>
<proteinExistence type="predicted"/>
<gene>
    <name evidence="6" type="ORF">ESCO_005927</name>
</gene>
<dbReference type="STRING" id="150374.A0A0M9VRT6"/>
<feature type="region of interest" description="Disordered" evidence="4">
    <location>
        <begin position="1"/>
        <end position="20"/>
    </location>
</feature>
<dbReference type="GO" id="GO:0005634">
    <property type="term" value="C:nucleus"/>
    <property type="evidence" value="ECO:0007669"/>
    <property type="project" value="TreeGrafter"/>
</dbReference>
<dbReference type="InterPro" id="IPR046341">
    <property type="entry name" value="SET_dom_sf"/>
</dbReference>
<dbReference type="InterPro" id="IPR050600">
    <property type="entry name" value="SETD3_SETD6_MTase"/>
</dbReference>
<dbReference type="OrthoDB" id="541883at2759"/>
<dbReference type="PANTHER" id="PTHR13271:SF34">
    <property type="entry name" value="N-LYSINE METHYLTRANSFERASE SETD6"/>
    <property type="match status" value="1"/>
</dbReference>
<dbReference type="GO" id="GO:0016279">
    <property type="term" value="F:protein-lysine N-methyltransferase activity"/>
    <property type="evidence" value="ECO:0007669"/>
    <property type="project" value="TreeGrafter"/>
</dbReference>
<dbReference type="Proteomes" id="UP000053831">
    <property type="component" value="Unassembled WGS sequence"/>
</dbReference>
<dbReference type="PROSITE" id="PS50280">
    <property type="entry name" value="SET"/>
    <property type="match status" value="1"/>
</dbReference>
<organism evidence="6 7">
    <name type="scientific">Escovopsis weberi</name>
    <dbReference type="NCBI Taxonomy" id="150374"/>
    <lineage>
        <taxon>Eukaryota</taxon>
        <taxon>Fungi</taxon>
        <taxon>Dikarya</taxon>
        <taxon>Ascomycota</taxon>
        <taxon>Pezizomycotina</taxon>
        <taxon>Sordariomycetes</taxon>
        <taxon>Hypocreomycetidae</taxon>
        <taxon>Hypocreales</taxon>
        <taxon>Hypocreaceae</taxon>
        <taxon>Escovopsis</taxon>
    </lineage>
</organism>
<dbReference type="EMBL" id="LGSR01000028">
    <property type="protein sequence ID" value="KOS16992.1"/>
    <property type="molecule type" value="Genomic_DNA"/>
</dbReference>
<name>A0A0M9VRT6_ESCWE</name>
<keyword evidence="3" id="KW-0949">S-adenosyl-L-methionine</keyword>
<reference evidence="6 7" key="1">
    <citation type="submission" date="2015-07" db="EMBL/GenBank/DDBJ databases">
        <title>The genome of the fungus Escovopsis weberi, a specialized disease agent of ant agriculture.</title>
        <authorList>
            <person name="de Man T.J."/>
            <person name="Stajich J.E."/>
            <person name="Kubicek C.P."/>
            <person name="Chenthamara K."/>
            <person name="Atanasova L."/>
            <person name="Druzhinina I.S."/>
            <person name="Birnbaum S."/>
            <person name="Barribeau S.M."/>
            <person name="Teiling C."/>
            <person name="Suen G."/>
            <person name="Currie C."/>
            <person name="Gerardo N.M."/>
        </authorList>
    </citation>
    <scope>NUCLEOTIDE SEQUENCE [LARGE SCALE GENOMIC DNA]</scope>
</reference>
<dbReference type="Gene3D" id="3.90.1420.10">
    <property type="entry name" value="Rubisco LSMT, substrate-binding domain"/>
    <property type="match status" value="1"/>
</dbReference>
<dbReference type="PANTHER" id="PTHR13271">
    <property type="entry name" value="UNCHARACTERIZED PUTATIVE METHYLTRANSFERASE"/>
    <property type="match status" value="1"/>
</dbReference>
<protein>
    <submittedName>
        <fullName evidence="6">Ribosomal N-lysine methyltransferase 4</fullName>
    </submittedName>
</protein>
<comment type="caution">
    <text evidence="6">The sequence shown here is derived from an EMBL/GenBank/DDBJ whole genome shotgun (WGS) entry which is preliminary data.</text>
</comment>
<dbReference type="AlphaFoldDB" id="A0A0M9VRT6"/>
<dbReference type="SUPFAM" id="SSF81822">
    <property type="entry name" value="RuBisCo LSMT C-terminal, substrate-binding domain"/>
    <property type="match status" value="1"/>
</dbReference>
<dbReference type="InterPro" id="IPR001214">
    <property type="entry name" value="SET_dom"/>
</dbReference>
<dbReference type="Pfam" id="PF09273">
    <property type="entry name" value="Rubis-subs-bind"/>
    <property type="match status" value="1"/>
</dbReference>
<evidence type="ECO:0000256" key="1">
    <source>
        <dbReference type="ARBA" id="ARBA00022603"/>
    </source>
</evidence>
<keyword evidence="1 6" id="KW-0489">Methyltransferase</keyword>